<keyword evidence="1" id="KW-0812">Transmembrane</keyword>
<evidence type="ECO:0008006" key="4">
    <source>
        <dbReference type="Google" id="ProtNLM"/>
    </source>
</evidence>
<protein>
    <recommendedName>
        <fullName evidence="4">DUF3159 domain-containing protein</fullName>
    </recommendedName>
</protein>
<evidence type="ECO:0000313" key="2">
    <source>
        <dbReference type="EMBL" id="ATL68349.1"/>
    </source>
</evidence>
<dbReference type="InterPro" id="IPR016566">
    <property type="entry name" value="UCP010219"/>
</dbReference>
<gene>
    <name evidence="2" type="ORF">CRH09_21365</name>
</gene>
<dbReference type="AlphaFoldDB" id="A0A291RM54"/>
<feature type="transmembrane region" description="Helical" evidence="1">
    <location>
        <begin position="68"/>
        <end position="85"/>
    </location>
</feature>
<sequence>MTRRCSPVADRTTIRERLIVGAVSAAPILTFTVAISATSSLTVAVCAAGAAVIAVCWWRIATRRPARVTVGILAVVALQVALATLSGNPANFFLPRIAWLVVWSPVHLVLILIGRPPLAWAVGQLRGEPWAWRRCRVQRRAYLLASLLPWSLATLEMIVALWLYAHGHIALLGGAEILTNALHLAAFLAAWRIAVRLTGTHRCPDISGNDPLAEGNYACASR</sequence>
<feature type="transmembrane region" description="Helical" evidence="1">
    <location>
        <begin position="97"/>
        <end position="120"/>
    </location>
</feature>
<feature type="transmembrane region" description="Helical" evidence="1">
    <location>
        <begin position="41"/>
        <end position="61"/>
    </location>
</feature>
<proteinExistence type="predicted"/>
<accession>A0A291RM54</accession>
<evidence type="ECO:0000313" key="3">
    <source>
        <dbReference type="Proteomes" id="UP000221961"/>
    </source>
</evidence>
<evidence type="ECO:0000256" key="1">
    <source>
        <dbReference type="SAM" id="Phobius"/>
    </source>
</evidence>
<keyword evidence="1" id="KW-1133">Transmembrane helix</keyword>
<dbReference type="Pfam" id="PF11361">
    <property type="entry name" value="DUF3159"/>
    <property type="match status" value="1"/>
</dbReference>
<feature type="transmembrane region" description="Helical" evidence="1">
    <location>
        <begin position="18"/>
        <end position="35"/>
    </location>
</feature>
<name>A0A291RM54_9NOCA</name>
<reference evidence="2 3" key="1">
    <citation type="submission" date="2017-10" db="EMBL/GenBank/DDBJ databases">
        <title>Comparative genomics between pathogenic Norcardia.</title>
        <authorList>
            <person name="Zeng L."/>
        </authorList>
    </citation>
    <scope>NUCLEOTIDE SEQUENCE [LARGE SCALE GENOMIC DNA]</scope>
    <source>
        <strain evidence="2 3">NC_YFY_NT001</strain>
    </source>
</reference>
<organism evidence="2 3">
    <name type="scientific">Nocardia terpenica</name>
    <dbReference type="NCBI Taxonomy" id="455432"/>
    <lineage>
        <taxon>Bacteria</taxon>
        <taxon>Bacillati</taxon>
        <taxon>Actinomycetota</taxon>
        <taxon>Actinomycetes</taxon>
        <taxon>Mycobacteriales</taxon>
        <taxon>Nocardiaceae</taxon>
        <taxon>Nocardia</taxon>
    </lineage>
</organism>
<feature type="transmembrane region" description="Helical" evidence="1">
    <location>
        <begin position="177"/>
        <end position="195"/>
    </location>
</feature>
<feature type="transmembrane region" description="Helical" evidence="1">
    <location>
        <begin position="141"/>
        <end position="165"/>
    </location>
</feature>
<keyword evidence="1" id="KW-0472">Membrane</keyword>
<dbReference type="KEGG" id="ntp:CRH09_21365"/>
<dbReference type="EMBL" id="CP023778">
    <property type="protein sequence ID" value="ATL68349.1"/>
    <property type="molecule type" value="Genomic_DNA"/>
</dbReference>
<dbReference type="Proteomes" id="UP000221961">
    <property type="component" value="Chromosome"/>
</dbReference>